<protein>
    <submittedName>
        <fullName evidence="2">Uncharacterized protein</fullName>
    </submittedName>
</protein>
<keyword evidence="3" id="KW-1185">Reference proteome</keyword>
<feature type="chain" id="PRO_5015468079" evidence="1">
    <location>
        <begin position="28"/>
        <end position="237"/>
    </location>
</feature>
<gene>
    <name evidence="2" type="ORF">C7B77_15505</name>
</gene>
<name>A0A2T1GCV8_9CYAN</name>
<keyword evidence="1" id="KW-0732">Signal</keyword>
<sequence>MLKQWWPIGLLGIVLTLAGCSKPQVSATNNPEVAVSTNPVPLAAPKDVWMNQFEQLNGTPYLYAPIYVADRERQSILKQIKSGSYSERNDYGELDIRNYMFVHRDNLSAGKLLTNNSSRIIELEQIGEPVPPSKSNPNPMNGANGIKTVKTLWYVRAVADTDADKLLSKLDRKEIGISDVSGANYTEVIKDIDRILLVSRLGIDRRVVIYTSGSKRFVANIDIPTRKATIKELPPIS</sequence>
<comment type="caution">
    <text evidence="2">The sequence shown here is derived from an EMBL/GenBank/DDBJ whole genome shotgun (WGS) entry which is preliminary data.</text>
</comment>
<reference evidence="2 3" key="1">
    <citation type="submission" date="2018-03" db="EMBL/GenBank/DDBJ databases">
        <title>The ancient ancestry and fast evolution of plastids.</title>
        <authorList>
            <person name="Moore K.R."/>
            <person name="Magnabosco C."/>
            <person name="Momper L."/>
            <person name="Gold D.A."/>
            <person name="Bosak T."/>
            <person name="Fournier G.P."/>
        </authorList>
    </citation>
    <scope>NUCLEOTIDE SEQUENCE [LARGE SCALE GENOMIC DNA]</scope>
    <source>
        <strain evidence="2 3">CCALA 037</strain>
    </source>
</reference>
<dbReference type="EMBL" id="PVWO01000197">
    <property type="protein sequence ID" value="PSB55283.1"/>
    <property type="molecule type" value="Genomic_DNA"/>
</dbReference>
<organism evidence="2 3">
    <name type="scientific">Chamaesiphon polymorphus CCALA 037</name>
    <dbReference type="NCBI Taxonomy" id="2107692"/>
    <lineage>
        <taxon>Bacteria</taxon>
        <taxon>Bacillati</taxon>
        <taxon>Cyanobacteriota</taxon>
        <taxon>Cyanophyceae</taxon>
        <taxon>Gomontiellales</taxon>
        <taxon>Chamaesiphonaceae</taxon>
        <taxon>Chamaesiphon</taxon>
    </lineage>
</organism>
<accession>A0A2T1GCV8</accession>
<dbReference type="PROSITE" id="PS51257">
    <property type="entry name" value="PROKAR_LIPOPROTEIN"/>
    <property type="match status" value="1"/>
</dbReference>
<feature type="signal peptide" evidence="1">
    <location>
        <begin position="1"/>
        <end position="27"/>
    </location>
</feature>
<dbReference type="OrthoDB" id="572046at2"/>
<proteinExistence type="predicted"/>
<dbReference type="RefSeq" id="WP_106306521.1">
    <property type="nucleotide sequence ID" value="NZ_PVWO01000197.1"/>
</dbReference>
<evidence type="ECO:0000313" key="2">
    <source>
        <dbReference type="EMBL" id="PSB55283.1"/>
    </source>
</evidence>
<dbReference type="AlphaFoldDB" id="A0A2T1GCV8"/>
<evidence type="ECO:0000313" key="3">
    <source>
        <dbReference type="Proteomes" id="UP000238937"/>
    </source>
</evidence>
<evidence type="ECO:0000256" key="1">
    <source>
        <dbReference type="SAM" id="SignalP"/>
    </source>
</evidence>
<dbReference type="Proteomes" id="UP000238937">
    <property type="component" value="Unassembled WGS sequence"/>
</dbReference>